<evidence type="ECO:0000259" key="3">
    <source>
        <dbReference type="Pfam" id="PF01968"/>
    </source>
</evidence>
<evidence type="ECO:0000259" key="5">
    <source>
        <dbReference type="Pfam" id="PF05378"/>
    </source>
</evidence>
<dbReference type="InterPro" id="IPR002821">
    <property type="entry name" value="Hydantoinase_A"/>
</dbReference>
<dbReference type="EMBL" id="FNCE01000012">
    <property type="protein sequence ID" value="SDG43303.1"/>
    <property type="molecule type" value="Genomic_DNA"/>
</dbReference>
<dbReference type="InterPro" id="IPR049517">
    <property type="entry name" value="ACX-like_C"/>
</dbReference>
<feature type="region of interest" description="Disordered" evidence="2">
    <location>
        <begin position="1"/>
        <end position="25"/>
    </location>
</feature>
<evidence type="ECO:0000259" key="6">
    <source>
        <dbReference type="Pfam" id="PF19278"/>
    </source>
</evidence>
<keyword evidence="8" id="KW-1185">Reference proteome</keyword>
<dbReference type="GO" id="GO:0017168">
    <property type="term" value="F:5-oxoprolinase (ATP-hydrolyzing) activity"/>
    <property type="evidence" value="ECO:0007669"/>
    <property type="project" value="TreeGrafter"/>
</dbReference>
<feature type="domain" description="Acetophenone carboxylase-like C-terminal" evidence="6">
    <location>
        <begin position="636"/>
        <end position="693"/>
    </location>
</feature>
<protein>
    <submittedName>
        <fullName evidence="7">5-oxoprolinase (ATP-hydrolysing)</fullName>
    </submittedName>
</protein>
<feature type="domain" description="Hydantoinase B/oxoprolinase" evidence="4">
    <location>
        <begin position="716"/>
        <end position="1222"/>
    </location>
</feature>
<dbReference type="InterPro" id="IPR003692">
    <property type="entry name" value="Hydantoinase_B"/>
</dbReference>
<accession>A0A1G7U771</accession>
<dbReference type="Proteomes" id="UP000199415">
    <property type="component" value="Unassembled WGS sequence"/>
</dbReference>
<evidence type="ECO:0000256" key="1">
    <source>
        <dbReference type="ARBA" id="ARBA00010403"/>
    </source>
</evidence>
<dbReference type="Pfam" id="PF05378">
    <property type="entry name" value="Hydant_A_N"/>
    <property type="match status" value="1"/>
</dbReference>
<dbReference type="GO" id="GO:0006749">
    <property type="term" value="P:glutathione metabolic process"/>
    <property type="evidence" value="ECO:0007669"/>
    <property type="project" value="TreeGrafter"/>
</dbReference>
<feature type="domain" description="Hydantoinase A/oxoprolinase" evidence="3">
    <location>
        <begin position="231"/>
        <end position="519"/>
    </location>
</feature>
<dbReference type="PANTHER" id="PTHR11365:SF23">
    <property type="entry name" value="HYPOTHETICAL 5-OXOPROLINASE (EUROFUNG)-RELATED"/>
    <property type="match status" value="1"/>
</dbReference>
<dbReference type="STRING" id="1082479.SAMN05216241_11242"/>
<evidence type="ECO:0000313" key="7">
    <source>
        <dbReference type="EMBL" id="SDG43303.1"/>
    </source>
</evidence>
<dbReference type="InterPro" id="IPR045079">
    <property type="entry name" value="Oxoprolinase-like"/>
</dbReference>
<feature type="domain" description="Hydantoinase/oxoprolinase N-terminal" evidence="5">
    <location>
        <begin position="33"/>
        <end position="211"/>
    </location>
</feature>
<dbReference type="GO" id="GO:0005829">
    <property type="term" value="C:cytosol"/>
    <property type="evidence" value="ECO:0007669"/>
    <property type="project" value="TreeGrafter"/>
</dbReference>
<proteinExistence type="inferred from homology"/>
<organism evidence="7 8">
    <name type="scientific">Limimonas halophila</name>
    <dbReference type="NCBI Taxonomy" id="1082479"/>
    <lineage>
        <taxon>Bacteria</taxon>
        <taxon>Pseudomonadati</taxon>
        <taxon>Pseudomonadota</taxon>
        <taxon>Alphaproteobacteria</taxon>
        <taxon>Rhodospirillales</taxon>
        <taxon>Rhodovibrionaceae</taxon>
        <taxon>Limimonas</taxon>
    </lineage>
</organism>
<evidence type="ECO:0000256" key="2">
    <source>
        <dbReference type="SAM" id="MobiDB-lite"/>
    </source>
</evidence>
<name>A0A1G7U771_9PROT</name>
<gene>
    <name evidence="7" type="ORF">SAMN05216241_11242</name>
</gene>
<feature type="compositionally biased region" description="Basic and acidic residues" evidence="2">
    <location>
        <begin position="1"/>
        <end position="13"/>
    </location>
</feature>
<reference evidence="7 8" key="1">
    <citation type="submission" date="2016-10" db="EMBL/GenBank/DDBJ databases">
        <authorList>
            <person name="de Groot N.N."/>
        </authorList>
    </citation>
    <scope>NUCLEOTIDE SEQUENCE [LARGE SCALE GENOMIC DNA]</scope>
    <source>
        <strain evidence="7 8">DSM 25584</strain>
    </source>
</reference>
<dbReference type="Pfam" id="PF19278">
    <property type="entry name" value="Hydant_A_C"/>
    <property type="match status" value="1"/>
</dbReference>
<dbReference type="Pfam" id="PF01968">
    <property type="entry name" value="Hydantoinase_A"/>
    <property type="match status" value="1"/>
</dbReference>
<sequence length="1225" mass="131833">MSGNGDRRARSERAGTLPGFESERAGGTGRWQIWVDRGGTFTDVVGRRPDGALVTHKLLSDNPEQYADAAIQGIRDLLGISQAEPIPAERIDAVKMGTTVATNALLERTGERTALVTTRGFRDALRIAYQNRPELFARHIVLPELLHEATVEVDERITADGTVVAEPDPEAVRAELEDLYAQGIRAVAVAFLHGYRHAEHERQVAEIARAVGFPQVSTSHDASPLMKLVSRGDTTVVDAYLSPILRRYVDQVAGELGDVRLMFMQSNGGLADARVFRGKDAILSGPAGGIVGAARTAQMAGFEKIISFDMGGTSTDVAHHAGELERAFETRIAGVRMRAPMLQIHTVAAGGGSILHFDGGRYRVGPDSAGANPGPASYRRGGPLTVTDANVMLGRVQPDFFPHVFGPDADQPLDADAVHRKFAELADEIARATGDTRGPAEVAEGFRRIAVANMANAIKQISIQRGHDVTGYTLTSFGGAGGQHACDIADTLGITRIFLHPFAGVLSAYGMGLADVRAMREQAIDRRLDAHTLTEAAGVLDSLAEAAASEIAAQGVATDRVLRRLHVRYAGTDAALIVPEGSREAVVEAFEAEHRQRFGFVMPSKPMVVEAASVEAVGETEQAEDPWVEADARVEPLGERARVSMYAEGQWRETPVYERADLLPGDALDGPAIVIEPTSTTVVEPGWRAELTNRNHLVLTRTQAKDRAHAVGTEADPVMLEVFNNLFMSVAEQMGATLENTAYSVNIKERLDFSCAVFDPDGKLVANAPHMPVHLGSMGESVRTIIRETRDTLAPGDVYMLNAPYNGGTHLPDITVVTPVFDETGERVVFYVASRGHHADVGGITPGSMPPDSTHVDEEGVLIDTFRLVEQGTFREDALRELLASGRYPARNPTQNVADLQAQIAANEKGVREINRMIGHFSLDVVHAYMRHVQDNAEEQVRRVLDVLSDGSFTYPMDNGSQVAVDITIDKTARTAHLDFSRSSPQRDDNFNAPAAVSRAAVLYVFRTLVDDEIPMNEGCMKPLELALPEGSMLNPTYPHAVVAGNVETSQVVTDALYGALGVMAGSQGTMNNLTFGNATHQYYETICGGSGAGPDHDGTSAVHTNMTNSRLTDPEVLEWRYPVRVEDFHIRRGSGGRGHHTGGDGVERRLRFDEAMTAAILSNHRTVPPFGLNGGEPGACGAAWVERADGTREELGATDRTTMNRGDVLVVQTPGGGGYGSATG</sequence>
<comment type="similarity">
    <text evidence="1">Belongs to the oxoprolinase family.</text>
</comment>
<evidence type="ECO:0000259" key="4">
    <source>
        <dbReference type="Pfam" id="PF02538"/>
    </source>
</evidence>
<dbReference type="AlphaFoldDB" id="A0A1G7U771"/>
<dbReference type="InterPro" id="IPR008040">
    <property type="entry name" value="Hydant_A_N"/>
</dbReference>
<dbReference type="PANTHER" id="PTHR11365">
    <property type="entry name" value="5-OXOPROLINASE RELATED"/>
    <property type="match status" value="1"/>
</dbReference>
<evidence type="ECO:0000313" key="8">
    <source>
        <dbReference type="Proteomes" id="UP000199415"/>
    </source>
</evidence>
<dbReference type="Pfam" id="PF02538">
    <property type="entry name" value="Hydantoinase_B"/>
    <property type="match status" value="1"/>
</dbReference>